<dbReference type="Proteomes" id="UP000766904">
    <property type="component" value="Unassembled WGS sequence"/>
</dbReference>
<keyword evidence="1" id="KW-0472">Membrane</keyword>
<keyword evidence="4" id="KW-1185">Reference proteome</keyword>
<evidence type="ECO:0000313" key="3">
    <source>
        <dbReference type="EMBL" id="TYL39233.1"/>
    </source>
</evidence>
<dbReference type="InterPro" id="IPR003675">
    <property type="entry name" value="Rce1/LyrA-like_dom"/>
</dbReference>
<keyword evidence="1" id="KW-0812">Transmembrane</keyword>
<dbReference type="GO" id="GO:0080120">
    <property type="term" value="P:CAAX-box protein maturation"/>
    <property type="evidence" value="ECO:0007669"/>
    <property type="project" value="UniProtKB-ARBA"/>
</dbReference>
<evidence type="ECO:0000313" key="4">
    <source>
        <dbReference type="Proteomes" id="UP000766904"/>
    </source>
</evidence>
<organism evidence="3 4">
    <name type="scientific">Natronococcus pandeyae</name>
    <dbReference type="NCBI Taxonomy" id="2055836"/>
    <lineage>
        <taxon>Archaea</taxon>
        <taxon>Methanobacteriati</taxon>
        <taxon>Methanobacteriota</taxon>
        <taxon>Stenosarchaea group</taxon>
        <taxon>Halobacteria</taxon>
        <taxon>Halobacteriales</taxon>
        <taxon>Natrialbaceae</taxon>
        <taxon>Natronococcus</taxon>
    </lineage>
</organism>
<dbReference type="AlphaFoldDB" id="A0A8J8TR69"/>
<keyword evidence="3" id="KW-0378">Hydrolase</keyword>
<feature type="transmembrane region" description="Helical" evidence="1">
    <location>
        <begin position="23"/>
        <end position="42"/>
    </location>
</feature>
<dbReference type="EMBL" id="PHNJ01000003">
    <property type="protein sequence ID" value="TYL39233.1"/>
    <property type="molecule type" value="Genomic_DNA"/>
</dbReference>
<dbReference type="RefSeq" id="WP_148857376.1">
    <property type="nucleotide sequence ID" value="NZ_PHNJ01000003.1"/>
</dbReference>
<accession>A0A8J8TR69</accession>
<evidence type="ECO:0000256" key="1">
    <source>
        <dbReference type="SAM" id="Phobius"/>
    </source>
</evidence>
<dbReference type="OrthoDB" id="247384at2157"/>
<keyword evidence="3" id="KW-0645">Protease</keyword>
<feature type="transmembrane region" description="Helical" evidence="1">
    <location>
        <begin position="80"/>
        <end position="101"/>
    </location>
</feature>
<keyword evidence="1" id="KW-1133">Transmembrane helix</keyword>
<dbReference type="Pfam" id="PF02517">
    <property type="entry name" value="Rce1-like"/>
    <property type="match status" value="1"/>
</dbReference>
<dbReference type="GO" id="GO:0004175">
    <property type="term" value="F:endopeptidase activity"/>
    <property type="evidence" value="ECO:0007669"/>
    <property type="project" value="UniProtKB-ARBA"/>
</dbReference>
<protein>
    <submittedName>
        <fullName evidence="3">CPBP family intramembrane metalloprotease</fullName>
    </submittedName>
</protein>
<feature type="transmembrane region" description="Helical" evidence="1">
    <location>
        <begin position="54"/>
        <end position="74"/>
    </location>
</feature>
<gene>
    <name evidence="3" type="ORF">CV102_08075</name>
</gene>
<name>A0A8J8TR69_9EURY</name>
<comment type="caution">
    <text evidence="3">The sequence shown here is derived from an EMBL/GenBank/DDBJ whole genome shotgun (WGS) entry which is preliminary data.</text>
</comment>
<sequence length="233" mass="25666">MSTEEEERSGVGWLSGQFDRLTWFQKSLLTGGVLTLLWMQLVPGDLGRRAVVDAVLLIGGPLALGLTHGNHIGWNINRTAVRNAVLLSLFVLPFYMVGSTLPTIRAFYPMWETSAAPGEFVPHALKLFTLALAAETYYRGLLCVGVKEIGFKAVLISPVVYMIHHASKPPLEFLLSGPTDVLFGAVDYKSDSILPSVIAHGAGLVLLDWLVLHDPLFDPVPFLRYFEWLPVPI</sequence>
<feature type="domain" description="CAAX prenyl protease 2/Lysostaphin resistance protein A-like" evidence="2">
    <location>
        <begin position="126"/>
        <end position="202"/>
    </location>
</feature>
<reference evidence="3" key="1">
    <citation type="submission" date="2017-11" db="EMBL/GenBank/DDBJ databases">
        <authorList>
            <person name="Kajale S.C."/>
            <person name="Sharma A."/>
        </authorList>
    </citation>
    <scope>NUCLEOTIDE SEQUENCE</scope>
    <source>
        <strain evidence="3">LS1_42</strain>
    </source>
</reference>
<proteinExistence type="predicted"/>
<keyword evidence="3" id="KW-0482">Metalloprotease</keyword>
<evidence type="ECO:0000259" key="2">
    <source>
        <dbReference type="Pfam" id="PF02517"/>
    </source>
</evidence>
<dbReference type="GO" id="GO:0008237">
    <property type="term" value="F:metallopeptidase activity"/>
    <property type="evidence" value="ECO:0007669"/>
    <property type="project" value="UniProtKB-KW"/>
</dbReference>